<evidence type="ECO:0000256" key="5">
    <source>
        <dbReference type="ARBA" id="ARBA00022475"/>
    </source>
</evidence>
<dbReference type="PANTHER" id="PTHR30622:SF3">
    <property type="entry name" value="UNDECAPRENYL-DIPHOSPHATASE"/>
    <property type="match status" value="1"/>
</dbReference>
<evidence type="ECO:0000256" key="9">
    <source>
        <dbReference type="ARBA" id="ARBA00023136"/>
    </source>
</evidence>
<organism evidence="15 16">
    <name type="scientific">Luteitalea pratensis</name>
    <dbReference type="NCBI Taxonomy" id="1855912"/>
    <lineage>
        <taxon>Bacteria</taxon>
        <taxon>Pseudomonadati</taxon>
        <taxon>Acidobacteriota</taxon>
        <taxon>Vicinamibacteria</taxon>
        <taxon>Vicinamibacterales</taxon>
        <taxon>Vicinamibacteraceae</taxon>
        <taxon>Luteitalea</taxon>
    </lineage>
</organism>
<feature type="transmembrane region" description="Helical" evidence="14">
    <location>
        <begin position="165"/>
        <end position="194"/>
    </location>
</feature>
<dbReference type="RefSeq" id="WP_110170739.1">
    <property type="nucleotide sequence ID" value="NZ_CP015136.1"/>
</dbReference>
<dbReference type="Proteomes" id="UP000076079">
    <property type="component" value="Chromosome"/>
</dbReference>
<dbReference type="EC" id="3.6.1.27" evidence="3 14"/>
<keyword evidence="16" id="KW-1185">Reference proteome</keyword>
<evidence type="ECO:0000256" key="6">
    <source>
        <dbReference type="ARBA" id="ARBA00022692"/>
    </source>
</evidence>
<evidence type="ECO:0000256" key="11">
    <source>
        <dbReference type="ARBA" id="ARBA00032707"/>
    </source>
</evidence>
<evidence type="ECO:0000256" key="12">
    <source>
        <dbReference type="ARBA" id="ARBA00032932"/>
    </source>
</evidence>
<comment type="subcellular location">
    <subcellularLocation>
        <location evidence="1 14">Cell membrane</location>
        <topology evidence="1 14">Multi-pass membrane protein</topology>
    </subcellularLocation>
</comment>
<feature type="transmembrane region" description="Helical" evidence="14">
    <location>
        <begin position="206"/>
        <end position="227"/>
    </location>
</feature>
<comment type="catalytic activity">
    <reaction evidence="13 14">
        <text>di-trans,octa-cis-undecaprenyl diphosphate + H2O = di-trans,octa-cis-undecaprenyl phosphate + phosphate + H(+)</text>
        <dbReference type="Rhea" id="RHEA:28094"/>
        <dbReference type="ChEBI" id="CHEBI:15377"/>
        <dbReference type="ChEBI" id="CHEBI:15378"/>
        <dbReference type="ChEBI" id="CHEBI:43474"/>
        <dbReference type="ChEBI" id="CHEBI:58405"/>
        <dbReference type="ChEBI" id="CHEBI:60392"/>
        <dbReference type="EC" id="3.6.1.27"/>
    </reaction>
</comment>
<evidence type="ECO:0000256" key="1">
    <source>
        <dbReference type="ARBA" id="ARBA00004651"/>
    </source>
</evidence>
<evidence type="ECO:0000256" key="10">
    <source>
        <dbReference type="ARBA" id="ARBA00023251"/>
    </source>
</evidence>
<dbReference type="PATRIC" id="fig|1813736.3.peg.2274"/>
<dbReference type="PANTHER" id="PTHR30622">
    <property type="entry name" value="UNDECAPRENYL-DIPHOSPHATASE"/>
    <property type="match status" value="1"/>
</dbReference>
<feature type="transmembrane region" description="Helical" evidence="14">
    <location>
        <begin position="247"/>
        <end position="265"/>
    </location>
</feature>
<evidence type="ECO:0000256" key="3">
    <source>
        <dbReference type="ARBA" id="ARBA00012374"/>
    </source>
</evidence>
<dbReference type="GO" id="GO:0009252">
    <property type="term" value="P:peptidoglycan biosynthetic process"/>
    <property type="evidence" value="ECO:0007669"/>
    <property type="project" value="UniProtKB-KW"/>
</dbReference>
<dbReference type="Pfam" id="PF02673">
    <property type="entry name" value="BacA"/>
    <property type="match status" value="1"/>
</dbReference>
<keyword evidence="7 14" id="KW-0378">Hydrolase</keyword>
<name>A0A143PKE7_LUTPR</name>
<reference evidence="16" key="2">
    <citation type="submission" date="2016-04" db="EMBL/GenBank/DDBJ databases">
        <title>First Complete Genome Sequence of a Subdivision 6 Acidobacterium.</title>
        <authorList>
            <person name="Huang S."/>
            <person name="Vieira S."/>
            <person name="Bunk B."/>
            <person name="Riedel T."/>
            <person name="Sproeer C."/>
            <person name="Overmann J."/>
        </authorList>
    </citation>
    <scope>NUCLEOTIDE SEQUENCE [LARGE SCALE GENOMIC DNA]</scope>
    <source>
        <strain evidence="16">DSM 100886 HEG_-6_39</strain>
    </source>
</reference>
<dbReference type="EMBL" id="CP015136">
    <property type="protein sequence ID" value="AMY08961.1"/>
    <property type="molecule type" value="Genomic_DNA"/>
</dbReference>
<keyword evidence="9 14" id="KW-0472">Membrane</keyword>
<dbReference type="GO" id="GO:0005886">
    <property type="term" value="C:plasma membrane"/>
    <property type="evidence" value="ECO:0007669"/>
    <property type="project" value="UniProtKB-SubCell"/>
</dbReference>
<keyword evidence="5 14" id="KW-1003">Cell membrane</keyword>
<dbReference type="InterPro" id="IPR003824">
    <property type="entry name" value="UppP"/>
</dbReference>
<dbReference type="STRING" id="1855912.LuPra_02167"/>
<comment type="miscellaneous">
    <text evidence="14">Bacitracin is thought to be involved in the inhibition of peptidoglycan synthesis by sequestering undecaprenyl diphosphate, thereby reducing the pool of lipid carrier available.</text>
</comment>
<gene>
    <name evidence="14 15" type="primary">uppP</name>
    <name evidence="15" type="ORF">LuPra_02167</name>
</gene>
<protein>
    <recommendedName>
        <fullName evidence="4 14">Undecaprenyl-diphosphatase</fullName>
        <ecNumber evidence="3 14">3.6.1.27</ecNumber>
    </recommendedName>
    <alternativeName>
        <fullName evidence="12 14">Bacitracin resistance protein</fullName>
    </alternativeName>
    <alternativeName>
        <fullName evidence="11 14">Undecaprenyl pyrophosphate phosphatase</fullName>
    </alternativeName>
</protein>
<keyword evidence="6 14" id="KW-0812">Transmembrane</keyword>
<dbReference type="AlphaFoldDB" id="A0A143PKE7"/>
<dbReference type="HAMAP" id="MF_01006">
    <property type="entry name" value="Undec_diphosphatase"/>
    <property type="match status" value="1"/>
</dbReference>
<keyword evidence="14" id="KW-0573">Peptidoglycan synthesis</keyword>
<sequence>MDLWRAVVLGLVEGLTEFLPVSSTGHLLVTQRLLGIEASAAANTYAIAIQGGAIAAVLVLYRQRLLQMLRGVLGRDADGLHLALALAVAFVPAAIAGLAFDELIEGYLFGPIPVAIAWAVGGVLMLAVSSRLQPGGLRLGRVALPSALLIGVCQCAALWPGVSRSLATILGGVAVGLSLSAAVEFSFLLGLLTLGAATAYKALDSGGVMLAAYGPTVVTAGFVAAWLSAMLSVTWMVNWLQHRRLAVFGWWRIGAALVVLLLVFTHRL</sequence>
<dbReference type="GO" id="GO:0046677">
    <property type="term" value="P:response to antibiotic"/>
    <property type="evidence" value="ECO:0007669"/>
    <property type="project" value="UniProtKB-UniRule"/>
</dbReference>
<evidence type="ECO:0000256" key="14">
    <source>
        <dbReference type="HAMAP-Rule" id="MF_01006"/>
    </source>
</evidence>
<accession>A0A143PKE7</accession>
<comment type="similarity">
    <text evidence="2 14">Belongs to the UppP family.</text>
</comment>
<keyword evidence="14" id="KW-0133">Cell shape</keyword>
<dbReference type="OrthoDB" id="9808289at2"/>
<keyword evidence="8 14" id="KW-1133">Transmembrane helix</keyword>
<feature type="transmembrane region" description="Helical" evidence="14">
    <location>
        <begin position="42"/>
        <end position="61"/>
    </location>
</feature>
<evidence type="ECO:0000256" key="2">
    <source>
        <dbReference type="ARBA" id="ARBA00010621"/>
    </source>
</evidence>
<evidence type="ECO:0000256" key="4">
    <source>
        <dbReference type="ARBA" id="ARBA00021581"/>
    </source>
</evidence>
<feature type="transmembrane region" description="Helical" evidence="14">
    <location>
        <begin position="106"/>
        <end position="127"/>
    </location>
</feature>
<comment type="function">
    <text evidence="14">Catalyzes the dephosphorylation of undecaprenyl diphosphate (UPP). Confers resistance to bacitracin.</text>
</comment>
<evidence type="ECO:0000256" key="13">
    <source>
        <dbReference type="ARBA" id="ARBA00047594"/>
    </source>
</evidence>
<feature type="transmembrane region" description="Helical" evidence="14">
    <location>
        <begin position="139"/>
        <end position="159"/>
    </location>
</feature>
<keyword evidence="10 14" id="KW-0046">Antibiotic resistance</keyword>
<proteinExistence type="inferred from homology"/>
<dbReference type="GO" id="GO:0008360">
    <property type="term" value="P:regulation of cell shape"/>
    <property type="evidence" value="ECO:0007669"/>
    <property type="project" value="UniProtKB-KW"/>
</dbReference>
<dbReference type="KEGG" id="abac:LuPra_02167"/>
<evidence type="ECO:0000256" key="7">
    <source>
        <dbReference type="ARBA" id="ARBA00022801"/>
    </source>
</evidence>
<feature type="transmembrane region" description="Helical" evidence="14">
    <location>
        <begin position="82"/>
        <end position="100"/>
    </location>
</feature>
<keyword evidence="14" id="KW-0961">Cell wall biogenesis/degradation</keyword>
<dbReference type="GO" id="GO:0050380">
    <property type="term" value="F:undecaprenyl-diphosphatase activity"/>
    <property type="evidence" value="ECO:0007669"/>
    <property type="project" value="UniProtKB-UniRule"/>
</dbReference>
<dbReference type="GO" id="GO:0071555">
    <property type="term" value="P:cell wall organization"/>
    <property type="evidence" value="ECO:0007669"/>
    <property type="project" value="UniProtKB-KW"/>
</dbReference>
<evidence type="ECO:0000313" key="16">
    <source>
        <dbReference type="Proteomes" id="UP000076079"/>
    </source>
</evidence>
<reference evidence="15 16" key="1">
    <citation type="journal article" date="2016" name="Genome Announc.">
        <title>First Complete Genome Sequence of a Subdivision 6 Acidobacterium Strain.</title>
        <authorList>
            <person name="Huang S."/>
            <person name="Vieira S."/>
            <person name="Bunk B."/>
            <person name="Riedel T."/>
            <person name="Sproer C."/>
            <person name="Overmann J."/>
        </authorList>
    </citation>
    <scope>NUCLEOTIDE SEQUENCE [LARGE SCALE GENOMIC DNA]</scope>
    <source>
        <strain evidence="16">DSM 100886 HEG_-6_39</strain>
    </source>
</reference>
<evidence type="ECO:0000256" key="8">
    <source>
        <dbReference type="ARBA" id="ARBA00022989"/>
    </source>
</evidence>
<evidence type="ECO:0000313" key="15">
    <source>
        <dbReference type="EMBL" id="AMY08961.1"/>
    </source>
</evidence>